<protein>
    <submittedName>
        <fullName evidence="2">Protein MNN4-like</fullName>
    </submittedName>
</protein>
<accession>A0A5A7TGV4</accession>
<proteinExistence type="predicted"/>
<reference evidence="4 5" key="1">
    <citation type="submission" date="2019-08" db="EMBL/GenBank/DDBJ databases">
        <title>Draft genome sequences of two oriental melons (Cucumis melo L. var makuwa).</title>
        <authorList>
            <person name="Kwon S.-Y."/>
        </authorList>
    </citation>
    <scope>NUCLEOTIDE SEQUENCE [LARGE SCALE GENOMIC DNA]</scope>
    <source>
        <strain evidence="5">cv. Chang Bougi</strain>
        <strain evidence="4">cv. SW 3</strain>
        <tissue evidence="2">Leaf</tissue>
    </source>
</reference>
<feature type="compositionally biased region" description="Basic residues" evidence="1">
    <location>
        <begin position="99"/>
        <end position="110"/>
    </location>
</feature>
<feature type="compositionally biased region" description="Basic residues" evidence="1">
    <location>
        <begin position="117"/>
        <end position="126"/>
    </location>
</feature>
<dbReference type="Proteomes" id="UP000321393">
    <property type="component" value="Unassembled WGS sequence"/>
</dbReference>
<dbReference type="EMBL" id="SSTD01008349">
    <property type="protein sequence ID" value="TYK16072.1"/>
    <property type="molecule type" value="Genomic_DNA"/>
</dbReference>
<organism evidence="2 4">
    <name type="scientific">Cucumis melo var. makuwa</name>
    <name type="common">Oriental melon</name>
    <dbReference type="NCBI Taxonomy" id="1194695"/>
    <lineage>
        <taxon>Eukaryota</taxon>
        <taxon>Viridiplantae</taxon>
        <taxon>Streptophyta</taxon>
        <taxon>Embryophyta</taxon>
        <taxon>Tracheophyta</taxon>
        <taxon>Spermatophyta</taxon>
        <taxon>Magnoliopsida</taxon>
        <taxon>eudicotyledons</taxon>
        <taxon>Gunneridae</taxon>
        <taxon>Pentapetalae</taxon>
        <taxon>rosids</taxon>
        <taxon>fabids</taxon>
        <taxon>Cucurbitales</taxon>
        <taxon>Cucurbitaceae</taxon>
        <taxon>Benincaseae</taxon>
        <taxon>Cucumis</taxon>
    </lineage>
</organism>
<evidence type="ECO:0000313" key="3">
    <source>
        <dbReference type="EMBL" id="TYK16072.1"/>
    </source>
</evidence>
<name>A0A5A7TGV4_CUCMM</name>
<evidence type="ECO:0000313" key="2">
    <source>
        <dbReference type="EMBL" id="KAA0041276.1"/>
    </source>
</evidence>
<dbReference type="EMBL" id="SSTE01016683">
    <property type="protein sequence ID" value="KAA0041276.1"/>
    <property type="molecule type" value="Genomic_DNA"/>
</dbReference>
<feature type="compositionally biased region" description="Basic and acidic residues" evidence="1">
    <location>
        <begin position="127"/>
        <end position="144"/>
    </location>
</feature>
<gene>
    <name evidence="3" type="ORF">E5676_scaffold32G00910</name>
    <name evidence="2" type="ORF">E6C27_scaffold128G002640</name>
</gene>
<dbReference type="Proteomes" id="UP000321947">
    <property type="component" value="Unassembled WGS sequence"/>
</dbReference>
<evidence type="ECO:0000313" key="5">
    <source>
        <dbReference type="Proteomes" id="UP000321947"/>
    </source>
</evidence>
<dbReference type="AlphaFoldDB" id="A0A5A7TGV4"/>
<evidence type="ECO:0000256" key="1">
    <source>
        <dbReference type="SAM" id="MobiDB-lite"/>
    </source>
</evidence>
<evidence type="ECO:0000313" key="4">
    <source>
        <dbReference type="Proteomes" id="UP000321393"/>
    </source>
</evidence>
<sequence length="178" mass="21300">MVQTEFERVVNKAQEKTEKVRARLLKIKVKAQRAMALAEGKKEIKLRQPEELLNKVDKLALSVEKGKEKEKTFEEFYKEFEKEIDEFSPLEDNVVERPAKKRNVTMKKKVLRDQFAKRRKEKKRRGPQKESEKEVERSEKEGSLSERHVSILFMREKGLYPYKRNMSQFLEAPIRVFR</sequence>
<feature type="region of interest" description="Disordered" evidence="1">
    <location>
        <begin position="98"/>
        <end position="144"/>
    </location>
</feature>
<comment type="caution">
    <text evidence="2">The sequence shown here is derived from an EMBL/GenBank/DDBJ whole genome shotgun (WGS) entry which is preliminary data.</text>
</comment>